<dbReference type="GO" id="GO:0005886">
    <property type="term" value="C:plasma membrane"/>
    <property type="evidence" value="ECO:0007669"/>
    <property type="project" value="TreeGrafter"/>
</dbReference>
<evidence type="ECO:0000259" key="6">
    <source>
        <dbReference type="PROSITE" id="PS50850"/>
    </source>
</evidence>
<dbReference type="PROSITE" id="PS50850">
    <property type="entry name" value="MFS"/>
    <property type="match status" value="1"/>
</dbReference>
<feature type="transmembrane region" description="Helical" evidence="5">
    <location>
        <begin position="140"/>
        <end position="163"/>
    </location>
</feature>
<dbReference type="Gene3D" id="1.20.1720.10">
    <property type="entry name" value="Multidrug resistance protein D"/>
    <property type="match status" value="1"/>
</dbReference>
<keyword evidence="8" id="KW-1185">Reference proteome</keyword>
<evidence type="ECO:0000256" key="3">
    <source>
        <dbReference type="ARBA" id="ARBA00022989"/>
    </source>
</evidence>
<organism evidence="7 8">
    <name type="scientific">Penicillium arizonense</name>
    <dbReference type="NCBI Taxonomy" id="1835702"/>
    <lineage>
        <taxon>Eukaryota</taxon>
        <taxon>Fungi</taxon>
        <taxon>Dikarya</taxon>
        <taxon>Ascomycota</taxon>
        <taxon>Pezizomycotina</taxon>
        <taxon>Eurotiomycetes</taxon>
        <taxon>Eurotiomycetidae</taxon>
        <taxon>Eurotiales</taxon>
        <taxon>Aspergillaceae</taxon>
        <taxon>Penicillium</taxon>
    </lineage>
</organism>
<evidence type="ECO:0000256" key="1">
    <source>
        <dbReference type="ARBA" id="ARBA00004141"/>
    </source>
</evidence>
<dbReference type="AlphaFoldDB" id="A0A1F5L9R9"/>
<sequence length="481" mass="53262">MSIDPRLFPKRVTYSALLTVNVFVFMGNMYSSGIATGFGSLAAEFHTPFSTLADLIAYSVLAMGLANLFWMPLALTFGKRPIVIISMAMFLGGIIWSAVAKDYNSLFASRIFASFGYGSIESLGPSILADLFYERNYSSAMAAYAAFLSGGSQIGPVIAGYLIKAKGWRWFFILCAIIAAVNLVTTIFMLPETLYEVEQEPEVVNDLEKDAHSHVEAVTRTETRTEARVKMDYATYWKDLWSFTLSKEAKERGIFKHLLYLFILPFPMLLVPGVLAATVMYGVVLGAVVIISTIAPDLFSPPPYLFSSADLGLFTFSSFVGIVVAWPIAGPLTDRLSRWLRNRNNGVHKPEHRLPALIFPFLICPIGLVVFGYTVARHQHYIRPAVGSAICATGLTLVPSVMLSYVVDSYPRTSGEALVLVNTSKNVVAFGLTKVAYSWMAKEGVDKMLYEFAGIEWAVLFLALPLYIFGPSIRRRTQKYF</sequence>
<name>A0A1F5L9R9_PENAI</name>
<comment type="subcellular location">
    <subcellularLocation>
        <location evidence="1">Membrane</location>
        <topology evidence="1">Multi-pass membrane protein</topology>
    </subcellularLocation>
</comment>
<keyword evidence="2 5" id="KW-0812">Transmembrane</keyword>
<dbReference type="EMBL" id="LXJU01000020">
    <property type="protein sequence ID" value="OGE49740.1"/>
    <property type="molecule type" value="Genomic_DNA"/>
</dbReference>
<dbReference type="RefSeq" id="XP_022485191.1">
    <property type="nucleotide sequence ID" value="XM_022635095.1"/>
</dbReference>
<reference evidence="7 8" key="1">
    <citation type="journal article" date="2016" name="Sci. Rep.">
        <title>Penicillium arizonense, a new, genome sequenced fungal species, reveals a high chemical diversity in secreted metabolites.</title>
        <authorList>
            <person name="Grijseels S."/>
            <person name="Nielsen J.C."/>
            <person name="Randelovic M."/>
            <person name="Nielsen J."/>
            <person name="Nielsen K.F."/>
            <person name="Workman M."/>
            <person name="Frisvad J.C."/>
        </authorList>
    </citation>
    <scope>NUCLEOTIDE SEQUENCE [LARGE SCALE GENOMIC DNA]</scope>
    <source>
        <strain evidence="7 8">CBS 141311</strain>
    </source>
</reference>
<dbReference type="InterPro" id="IPR011701">
    <property type="entry name" value="MFS"/>
</dbReference>
<evidence type="ECO:0000313" key="7">
    <source>
        <dbReference type="EMBL" id="OGE49740.1"/>
    </source>
</evidence>
<feature type="transmembrane region" description="Helical" evidence="5">
    <location>
        <begin position="55"/>
        <end position="75"/>
    </location>
</feature>
<dbReference type="Proteomes" id="UP000177622">
    <property type="component" value="Unassembled WGS sequence"/>
</dbReference>
<keyword evidence="4 5" id="KW-0472">Membrane</keyword>
<evidence type="ECO:0000256" key="5">
    <source>
        <dbReference type="SAM" id="Phobius"/>
    </source>
</evidence>
<dbReference type="Pfam" id="PF07690">
    <property type="entry name" value="MFS_1"/>
    <property type="match status" value="1"/>
</dbReference>
<feature type="transmembrane region" description="Helical" evidence="5">
    <location>
        <begin position="354"/>
        <end position="375"/>
    </location>
</feature>
<dbReference type="GO" id="GO:0022857">
    <property type="term" value="F:transmembrane transporter activity"/>
    <property type="evidence" value="ECO:0007669"/>
    <property type="project" value="InterPro"/>
</dbReference>
<dbReference type="GeneID" id="34579829"/>
<keyword evidence="3 5" id="KW-1133">Transmembrane helix</keyword>
<feature type="transmembrane region" description="Helical" evidence="5">
    <location>
        <begin position="82"/>
        <end position="99"/>
    </location>
</feature>
<dbReference type="PANTHER" id="PTHR23502:SF160">
    <property type="entry name" value="MAJOR FACILITATOR SUPERFAMILY (MFS) PROFILE DOMAIN-CONTAINING PROTEIN-RELATED"/>
    <property type="match status" value="1"/>
</dbReference>
<dbReference type="InterPro" id="IPR020846">
    <property type="entry name" value="MFS_dom"/>
</dbReference>
<comment type="caution">
    <text evidence="7">The sequence shown here is derived from an EMBL/GenBank/DDBJ whole genome shotgun (WGS) entry which is preliminary data.</text>
</comment>
<dbReference type="STRING" id="1835702.A0A1F5L9R9"/>
<feature type="transmembrane region" description="Helical" evidence="5">
    <location>
        <begin position="311"/>
        <end position="333"/>
    </location>
</feature>
<feature type="domain" description="Major facilitator superfamily (MFS) profile" evidence="6">
    <location>
        <begin position="16"/>
        <end position="481"/>
    </location>
</feature>
<feature type="transmembrane region" description="Helical" evidence="5">
    <location>
        <begin position="12"/>
        <end position="35"/>
    </location>
</feature>
<dbReference type="OrthoDB" id="2585655at2759"/>
<dbReference type="InterPro" id="IPR036259">
    <property type="entry name" value="MFS_trans_sf"/>
</dbReference>
<feature type="transmembrane region" description="Helical" evidence="5">
    <location>
        <begin position="449"/>
        <end position="469"/>
    </location>
</feature>
<protein>
    <recommendedName>
        <fullName evidence="6">Major facilitator superfamily (MFS) profile domain-containing protein</fullName>
    </recommendedName>
</protein>
<gene>
    <name evidence="7" type="ORF">PENARI_c020G10594</name>
</gene>
<accession>A0A1F5L9R9</accession>
<dbReference type="PANTHER" id="PTHR23502">
    <property type="entry name" value="MAJOR FACILITATOR SUPERFAMILY"/>
    <property type="match status" value="1"/>
</dbReference>
<evidence type="ECO:0000256" key="2">
    <source>
        <dbReference type="ARBA" id="ARBA00022692"/>
    </source>
</evidence>
<feature type="transmembrane region" description="Helical" evidence="5">
    <location>
        <begin position="258"/>
        <end position="291"/>
    </location>
</feature>
<feature type="transmembrane region" description="Helical" evidence="5">
    <location>
        <begin position="381"/>
        <end position="405"/>
    </location>
</feature>
<evidence type="ECO:0000313" key="8">
    <source>
        <dbReference type="Proteomes" id="UP000177622"/>
    </source>
</evidence>
<dbReference type="SUPFAM" id="SSF103473">
    <property type="entry name" value="MFS general substrate transporter"/>
    <property type="match status" value="1"/>
</dbReference>
<dbReference type="Gene3D" id="1.20.1250.20">
    <property type="entry name" value="MFS general substrate transporter like domains"/>
    <property type="match status" value="1"/>
</dbReference>
<evidence type="ECO:0000256" key="4">
    <source>
        <dbReference type="ARBA" id="ARBA00023136"/>
    </source>
</evidence>
<proteinExistence type="predicted"/>
<feature type="transmembrane region" description="Helical" evidence="5">
    <location>
        <begin position="169"/>
        <end position="190"/>
    </location>
</feature>